<keyword evidence="1 6" id="KW-0645">Protease</keyword>
<evidence type="ECO:0000256" key="7">
    <source>
        <dbReference type="RuleBase" id="RU361183"/>
    </source>
</evidence>
<feature type="binding site" evidence="6">
    <location>
        <position position="102"/>
    </location>
    <ligand>
        <name>Zn(2+)</name>
        <dbReference type="ChEBI" id="CHEBI:29105"/>
        <note>catalytic</note>
    </ligand>
</feature>
<feature type="binding site" evidence="6">
    <location>
        <position position="96"/>
    </location>
    <ligand>
        <name>Zn(2+)</name>
        <dbReference type="ChEBI" id="CHEBI:29105"/>
        <note>catalytic</note>
    </ligand>
</feature>
<dbReference type="SUPFAM" id="SSF55486">
    <property type="entry name" value="Metalloproteases ('zincins'), catalytic domain"/>
    <property type="match status" value="1"/>
</dbReference>
<dbReference type="GO" id="GO:0008270">
    <property type="term" value="F:zinc ion binding"/>
    <property type="evidence" value="ECO:0007669"/>
    <property type="project" value="UniProtKB-UniRule"/>
</dbReference>
<proteinExistence type="predicted"/>
<keyword evidence="10" id="KW-1185">Reference proteome</keyword>
<dbReference type="PROSITE" id="PS51864">
    <property type="entry name" value="ASTACIN"/>
    <property type="match status" value="1"/>
</dbReference>
<comment type="caution">
    <text evidence="9">The sequence shown here is derived from an EMBL/GenBank/DDBJ whole genome shotgun (WGS) entry which is preliminary data.</text>
</comment>
<evidence type="ECO:0000256" key="6">
    <source>
        <dbReference type="PROSITE-ProRule" id="PRU01211"/>
    </source>
</evidence>
<feature type="active site" evidence="6">
    <location>
        <position position="93"/>
    </location>
</feature>
<evidence type="ECO:0000256" key="4">
    <source>
        <dbReference type="ARBA" id="ARBA00022833"/>
    </source>
</evidence>
<dbReference type="Gene3D" id="3.40.390.10">
    <property type="entry name" value="Collagenase (Catalytic Domain)"/>
    <property type="match status" value="1"/>
</dbReference>
<dbReference type="OMA" id="MHEHARP"/>
<gene>
    <name evidence="9" type="ORF">RF11_08035</name>
</gene>
<dbReference type="Proteomes" id="UP000031668">
    <property type="component" value="Unassembled WGS sequence"/>
</dbReference>
<reference evidence="9 10" key="1">
    <citation type="journal article" date="2014" name="Genome Biol. Evol.">
        <title>The genome of the myxosporean Thelohanellus kitauei shows adaptations to nutrient acquisition within its fish host.</title>
        <authorList>
            <person name="Yang Y."/>
            <person name="Xiong J."/>
            <person name="Zhou Z."/>
            <person name="Huo F."/>
            <person name="Miao W."/>
            <person name="Ran C."/>
            <person name="Liu Y."/>
            <person name="Zhang J."/>
            <person name="Feng J."/>
            <person name="Wang M."/>
            <person name="Wang M."/>
            <person name="Wang L."/>
            <person name="Yao B."/>
        </authorList>
    </citation>
    <scope>NUCLEOTIDE SEQUENCE [LARGE SCALE GENOMIC DNA]</scope>
    <source>
        <strain evidence="9">Wuqing</strain>
    </source>
</reference>
<evidence type="ECO:0000313" key="10">
    <source>
        <dbReference type="Proteomes" id="UP000031668"/>
    </source>
</evidence>
<comment type="caution">
    <text evidence="6">Lacks conserved residue(s) required for the propagation of feature annotation.</text>
</comment>
<comment type="cofactor">
    <cofactor evidence="6 7">
        <name>Zn(2+)</name>
        <dbReference type="ChEBI" id="CHEBI:29105"/>
    </cofactor>
    <text evidence="6 7">Binds 1 zinc ion per subunit.</text>
</comment>
<dbReference type="CDD" id="cd04280">
    <property type="entry name" value="ZnMc_astacin_like"/>
    <property type="match status" value="1"/>
</dbReference>
<evidence type="ECO:0000256" key="2">
    <source>
        <dbReference type="ARBA" id="ARBA00022723"/>
    </source>
</evidence>
<dbReference type="InterPro" id="IPR034035">
    <property type="entry name" value="Astacin-like_dom"/>
</dbReference>
<dbReference type="EMBL" id="JWZT01003748">
    <property type="protein sequence ID" value="KII65608.1"/>
    <property type="molecule type" value="Genomic_DNA"/>
</dbReference>
<evidence type="ECO:0000259" key="8">
    <source>
        <dbReference type="PROSITE" id="PS51864"/>
    </source>
</evidence>
<evidence type="ECO:0000313" key="9">
    <source>
        <dbReference type="EMBL" id="KII65608.1"/>
    </source>
</evidence>
<dbReference type="InterPro" id="IPR006026">
    <property type="entry name" value="Peptidase_Metallo"/>
</dbReference>
<keyword evidence="3 6" id="KW-0378">Hydrolase</keyword>
<organism evidence="9 10">
    <name type="scientific">Thelohanellus kitauei</name>
    <name type="common">Myxosporean</name>
    <dbReference type="NCBI Taxonomy" id="669202"/>
    <lineage>
        <taxon>Eukaryota</taxon>
        <taxon>Metazoa</taxon>
        <taxon>Cnidaria</taxon>
        <taxon>Myxozoa</taxon>
        <taxon>Myxosporea</taxon>
        <taxon>Bivalvulida</taxon>
        <taxon>Platysporina</taxon>
        <taxon>Myxobolidae</taxon>
        <taxon>Thelohanellus</taxon>
    </lineage>
</organism>
<accession>A0A0C2J973</accession>
<dbReference type="PRINTS" id="PR00480">
    <property type="entry name" value="ASTACIN"/>
</dbReference>
<dbReference type="GO" id="GO:0006508">
    <property type="term" value="P:proteolysis"/>
    <property type="evidence" value="ECO:0007669"/>
    <property type="project" value="UniProtKB-KW"/>
</dbReference>
<dbReference type="AlphaFoldDB" id="A0A0C2J973"/>
<dbReference type="EC" id="3.4.24.-" evidence="7"/>
<dbReference type="PANTHER" id="PTHR10127">
    <property type="entry name" value="DISCOIDIN, CUB, EGF, LAMININ , AND ZINC METALLOPROTEASE DOMAIN CONTAINING"/>
    <property type="match status" value="1"/>
</dbReference>
<evidence type="ECO:0000256" key="1">
    <source>
        <dbReference type="ARBA" id="ARBA00022670"/>
    </source>
</evidence>
<dbReference type="InterPro" id="IPR024079">
    <property type="entry name" value="MetalloPept_cat_dom_sf"/>
</dbReference>
<dbReference type="GO" id="GO:0004222">
    <property type="term" value="F:metalloendopeptidase activity"/>
    <property type="evidence" value="ECO:0007669"/>
    <property type="project" value="UniProtKB-UniRule"/>
</dbReference>
<evidence type="ECO:0000256" key="5">
    <source>
        <dbReference type="ARBA" id="ARBA00023049"/>
    </source>
</evidence>
<feature type="binding site" evidence="6">
    <location>
        <position position="92"/>
    </location>
    <ligand>
        <name>Zn(2+)</name>
        <dbReference type="ChEBI" id="CHEBI:29105"/>
        <note>catalytic</note>
    </ligand>
</feature>
<dbReference type="PANTHER" id="PTHR10127:SF780">
    <property type="entry name" value="METALLOENDOPEPTIDASE"/>
    <property type="match status" value="1"/>
</dbReference>
<keyword evidence="5 6" id="KW-0482">Metalloprotease</keyword>
<feature type="domain" description="Peptidase M12A" evidence="8">
    <location>
        <begin position="10"/>
        <end position="203"/>
    </location>
</feature>
<dbReference type="SMART" id="SM00235">
    <property type="entry name" value="ZnMc"/>
    <property type="match status" value="1"/>
</dbReference>
<dbReference type="OrthoDB" id="5977858at2759"/>
<dbReference type="InterPro" id="IPR001506">
    <property type="entry name" value="Peptidase_M12A"/>
</dbReference>
<dbReference type="Pfam" id="PF01400">
    <property type="entry name" value="Astacin"/>
    <property type="match status" value="1"/>
</dbReference>
<keyword evidence="2 6" id="KW-0479">Metal-binding</keyword>
<keyword evidence="4 6" id="KW-0862">Zinc</keyword>
<name>A0A0C2J973_THEKT</name>
<sequence>MWNDCLERKTLVRDERSRWEHGLVPYVFDRKLNDYQIRLVFRAFKAIQDVSCVAFKERKNQKDFIHIVIGHNIGEQDFSLSEDCFRTGPIMHELMHSLGFIHEHTRCDRDNYVNINITNIKAGFVKANFEKRNCQNIDYFNLSYDFNSIMHYKGHEFAIDPAYPTIYRIDDNKYPVFNINKQLGNDNLSELDIKKLRLAYKCF</sequence>
<evidence type="ECO:0000256" key="3">
    <source>
        <dbReference type="ARBA" id="ARBA00022801"/>
    </source>
</evidence>
<protein>
    <recommendedName>
        <fullName evidence="7">Metalloendopeptidase</fullName>
        <ecNumber evidence="7">3.4.24.-</ecNumber>
    </recommendedName>
</protein>